<dbReference type="PANTHER" id="PTHR43817">
    <property type="entry name" value="GLYCOSYL HYDROLASE"/>
    <property type="match status" value="1"/>
</dbReference>
<dbReference type="InterPro" id="IPR035992">
    <property type="entry name" value="Ricin_B-like_lectins"/>
</dbReference>
<protein>
    <submittedName>
        <fullName evidence="8">Family 43 glycosylhydrolase</fullName>
    </submittedName>
</protein>
<evidence type="ECO:0000313" key="9">
    <source>
        <dbReference type="Proteomes" id="UP001589608"/>
    </source>
</evidence>
<evidence type="ECO:0000256" key="3">
    <source>
        <dbReference type="ARBA" id="ARBA00022801"/>
    </source>
</evidence>
<name>A0ABV5MKD9_9ACTN</name>
<dbReference type="PANTHER" id="PTHR43817:SF1">
    <property type="entry name" value="HYDROLASE, FAMILY 43, PUTATIVE (AFU_ORTHOLOGUE AFUA_3G01660)-RELATED"/>
    <property type="match status" value="1"/>
</dbReference>
<keyword evidence="2 6" id="KW-0732">Signal</keyword>
<organism evidence="8 9">
    <name type="scientific">Dactylosporangium vinaceum</name>
    <dbReference type="NCBI Taxonomy" id="53362"/>
    <lineage>
        <taxon>Bacteria</taxon>
        <taxon>Bacillati</taxon>
        <taxon>Actinomycetota</taxon>
        <taxon>Actinomycetes</taxon>
        <taxon>Micromonosporales</taxon>
        <taxon>Micromonosporaceae</taxon>
        <taxon>Dactylosporangium</taxon>
    </lineage>
</organism>
<feature type="signal peptide" evidence="6">
    <location>
        <begin position="1"/>
        <end position="28"/>
    </location>
</feature>
<keyword evidence="9" id="KW-1185">Reference proteome</keyword>
<evidence type="ECO:0000256" key="5">
    <source>
        <dbReference type="RuleBase" id="RU361187"/>
    </source>
</evidence>
<dbReference type="SMART" id="SM00458">
    <property type="entry name" value="RICIN"/>
    <property type="match status" value="1"/>
</dbReference>
<dbReference type="InterPro" id="IPR023296">
    <property type="entry name" value="Glyco_hydro_beta-prop_sf"/>
</dbReference>
<evidence type="ECO:0000256" key="4">
    <source>
        <dbReference type="ARBA" id="ARBA00023295"/>
    </source>
</evidence>
<dbReference type="SUPFAM" id="SSF75005">
    <property type="entry name" value="Arabinanase/levansucrase/invertase"/>
    <property type="match status" value="1"/>
</dbReference>
<evidence type="ECO:0000256" key="6">
    <source>
        <dbReference type="SAM" id="SignalP"/>
    </source>
</evidence>
<dbReference type="Proteomes" id="UP001589608">
    <property type="component" value="Unassembled WGS sequence"/>
</dbReference>
<feature type="domain" description="Ricin B lectin" evidence="7">
    <location>
        <begin position="35"/>
        <end position="175"/>
    </location>
</feature>
<dbReference type="CDD" id="cd18820">
    <property type="entry name" value="GH43_LbAraf43-like"/>
    <property type="match status" value="1"/>
</dbReference>
<dbReference type="Gene3D" id="2.80.10.50">
    <property type="match status" value="1"/>
</dbReference>
<dbReference type="RefSeq" id="WP_223094832.1">
    <property type="nucleotide sequence ID" value="NZ_CP061913.1"/>
</dbReference>
<comment type="caution">
    <text evidence="8">The sequence shown here is derived from an EMBL/GenBank/DDBJ whole genome shotgun (WGS) entry which is preliminary data.</text>
</comment>
<keyword evidence="4 5" id="KW-0326">Glycosidase</keyword>
<gene>
    <name evidence="8" type="ORF">ACFFTR_40175</name>
</gene>
<dbReference type="PROSITE" id="PS50231">
    <property type="entry name" value="RICIN_B_LECTIN"/>
    <property type="match status" value="1"/>
</dbReference>
<dbReference type="Pfam" id="PF04616">
    <property type="entry name" value="Glyco_hydro_43"/>
    <property type="match status" value="1"/>
</dbReference>
<keyword evidence="3 5" id="KW-0378">Hydrolase</keyword>
<evidence type="ECO:0000256" key="2">
    <source>
        <dbReference type="ARBA" id="ARBA00022729"/>
    </source>
</evidence>
<dbReference type="SUPFAM" id="SSF50370">
    <property type="entry name" value="Ricin B-like lectins"/>
    <property type="match status" value="1"/>
</dbReference>
<dbReference type="Gene3D" id="2.115.10.20">
    <property type="entry name" value="Glycosyl hydrolase domain, family 43"/>
    <property type="match status" value="1"/>
</dbReference>
<dbReference type="InterPro" id="IPR000772">
    <property type="entry name" value="Ricin_B_lectin"/>
</dbReference>
<dbReference type="InterPro" id="IPR006710">
    <property type="entry name" value="Glyco_hydro_43"/>
</dbReference>
<evidence type="ECO:0000313" key="8">
    <source>
        <dbReference type="EMBL" id="MFB9449331.1"/>
    </source>
</evidence>
<sequence length="502" mass="53172">MKRPAAALLAAVLLPIAAVTFQPSPASAAPVTFTSTVVLQAGGNCAEVPGGATTAALQLQNAACTGSTRQSYTFTPVPGTTDQYTVGTLTAGSCVDVSGQSTADNGLIIQYPCNGQNNQRFRLQAVTVAGVTGTFNLVGVQSGKCVTPAADSTAVNAKLVQLPCTSATTRVWRLAGYDPGTGGGTGRTFTNPLDQQGPDPWLQYYNGYYYLAATTWNRTITMRRSTTLGGLATAPETVIFNLTRSNGAGTMWAPEFHLLNGPDGQRWYMYYVAGAEPYNLGTQRIHVLESAGLDPAGPYTFKADLLDPSQDNTWELDPTILQLNGQLYLLGTYYTGSQPMFIRPLSNPWTASGTRRLLSSPTYGWETVGGAVNEAPEVIQHGGKTFIVFSASHCSTPDYKLGLLTWNGGDPLSSSSWVKTATPVFQRNNAGAVYGPGHNGFFKSPDGTEDWMVYHATTNSAGNCDMNRSTRAQKITWNADGTPNLGVPAALSTALAVPSGEL</sequence>
<accession>A0ABV5MKD9</accession>
<dbReference type="EMBL" id="JBHMCA010000066">
    <property type="protein sequence ID" value="MFB9449331.1"/>
    <property type="molecule type" value="Genomic_DNA"/>
</dbReference>
<reference evidence="8 9" key="1">
    <citation type="submission" date="2024-09" db="EMBL/GenBank/DDBJ databases">
        <authorList>
            <person name="Sun Q."/>
            <person name="Mori K."/>
        </authorList>
    </citation>
    <scope>NUCLEOTIDE SEQUENCE [LARGE SCALE GENOMIC DNA]</scope>
    <source>
        <strain evidence="8 9">JCM 3307</strain>
    </source>
</reference>
<dbReference type="Pfam" id="PF14200">
    <property type="entry name" value="RicinB_lectin_2"/>
    <property type="match status" value="2"/>
</dbReference>
<dbReference type="CDD" id="cd00161">
    <property type="entry name" value="beta-trefoil_Ricin-like"/>
    <property type="match status" value="1"/>
</dbReference>
<evidence type="ECO:0000256" key="1">
    <source>
        <dbReference type="ARBA" id="ARBA00009865"/>
    </source>
</evidence>
<feature type="chain" id="PRO_5047459286" evidence="6">
    <location>
        <begin position="29"/>
        <end position="502"/>
    </location>
</feature>
<proteinExistence type="inferred from homology"/>
<evidence type="ECO:0000259" key="7">
    <source>
        <dbReference type="SMART" id="SM00458"/>
    </source>
</evidence>
<comment type="similarity">
    <text evidence="1 5">Belongs to the glycosyl hydrolase 43 family.</text>
</comment>